<accession>A0AAV7VGX2</accession>
<evidence type="ECO:0000256" key="1">
    <source>
        <dbReference type="SAM" id="MobiDB-lite"/>
    </source>
</evidence>
<feature type="compositionally biased region" description="Pro residues" evidence="1">
    <location>
        <begin position="1"/>
        <end position="12"/>
    </location>
</feature>
<evidence type="ECO:0000313" key="3">
    <source>
        <dbReference type="Proteomes" id="UP001066276"/>
    </source>
</evidence>
<dbReference type="EMBL" id="JANPWB010000003">
    <property type="protein sequence ID" value="KAJ1199992.1"/>
    <property type="molecule type" value="Genomic_DNA"/>
</dbReference>
<protein>
    <submittedName>
        <fullName evidence="2">Uncharacterized protein</fullName>
    </submittedName>
</protein>
<reference evidence="2" key="1">
    <citation type="journal article" date="2022" name="bioRxiv">
        <title>Sequencing and chromosome-scale assembly of the giantPleurodeles waltlgenome.</title>
        <authorList>
            <person name="Brown T."/>
            <person name="Elewa A."/>
            <person name="Iarovenko S."/>
            <person name="Subramanian E."/>
            <person name="Araus A.J."/>
            <person name="Petzold A."/>
            <person name="Susuki M."/>
            <person name="Suzuki K.-i.T."/>
            <person name="Hayashi T."/>
            <person name="Toyoda A."/>
            <person name="Oliveira C."/>
            <person name="Osipova E."/>
            <person name="Leigh N.D."/>
            <person name="Simon A."/>
            <person name="Yun M.H."/>
        </authorList>
    </citation>
    <scope>NUCLEOTIDE SEQUENCE</scope>
    <source>
        <strain evidence="2">20211129_DDA</strain>
        <tissue evidence="2">Liver</tissue>
    </source>
</reference>
<proteinExistence type="predicted"/>
<organism evidence="2 3">
    <name type="scientific">Pleurodeles waltl</name>
    <name type="common">Iberian ribbed newt</name>
    <dbReference type="NCBI Taxonomy" id="8319"/>
    <lineage>
        <taxon>Eukaryota</taxon>
        <taxon>Metazoa</taxon>
        <taxon>Chordata</taxon>
        <taxon>Craniata</taxon>
        <taxon>Vertebrata</taxon>
        <taxon>Euteleostomi</taxon>
        <taxon>Amphibia</taxon>
        <taxon>Batrachia</taxon>
        <taxon>Caudata</taxon>
        <taxon>Salamandroidea</taxon>
        <taxon>Salamandridae</taxon>
        <taxon>Pleurodelinae</taxon>
        <taxon>Pleurodeles</taxon>
    </lineage>
</organism>
<dbReference type="Proteomes" id="UP001066276">
    <property type="component" value="Chromosome 2_1"/>
</dbReference>
<evidence type="ECO:0000313" key="2">
    <source>
        <dbReference type="EMBL" id="KAJ1199992.1"/>
    </source>
</evidence>
<gene>
    <name evidence="2" type="ORF">NDU88_003822</name>
</gene>
<dbReference type="AlphaFoldDB" id="A0AAV7VGX2"/>
<name>A0AAV7VGX2_PLEWA</name>
<comment type="caution">
    <text evidence="2">The sequence shown here is derived from an EMBL/GenBank/DDBJ whole genome shotgun (WGS) entry which is preliminary data.</text>
</comment>
<sequence>MSTIPVVPPGPTARPGTSQDVGGVSPKCRLPASGVLCARLRRLRLRQPDSIRLQLGPATGGTLRPTRIPSGSRSRRRTSLPVALWRAGVHSATDST</sequence>
<keyword evidence="3" id="KW-1185">Reference proteome</keyword>
<feature type="region of interest" description="Disordered" evidence="1">
    <location>
        <begin position="53"/>
        <end position="82"/>
    </location>
</feature>
<feature type="region of interest" description="Disordered" evidence="1">
    <location>
        <begin position="1"/>
        <end position="25"/>
    </location>
</feature>